<reference evidence="1 2" key="1">
    <citation type="submission" date="2017-12" db="EMBL/GenBank/DDBJ databases">
        <title>A pool of 800 enterococci isolated from chicken carcass rinse samples from New Zealand.</title>
        <authorList>
            <person name="Zhang J."/>
            <person name="Rogers L."/>
            <person name="Midwinter A."/>
            <person name="French N."/>
        </authorList>
    </citation>
    <scope>NUCLEOTIDE SEQUENCE [LARGE SCALE GENOMIC DNA]</scope>
    <source>
        <strain evidence="1 2">EN697</strain>
    </source>
</reference>
<gene>
    <name evidence="1" type="ORF">CYQ77_10320</name>
</gene>
<dbReference type="RefSeq" id="WP_002326650.1">
    <property type="nucleotide sequence ID" value="NZ_KZ846312.1"/>
</dbReference>
<evidence type="ECO:0000313" key="1">
    <source>
        <dbReference type="EMBL" id="RXU85899.1"/>
    </source>
</evidence>
<accession>A0AB37VT07</accession>
<dbReference type="EMBL" id="PJVH01000036">
    <property type="protein sequence ID" value="RXU85899.1"/>
    <property type="molecule type" value="Genomic_DNA"/>
</dbReference>
<sequence>MLKNQEPQLQFPVETIIRNFLFTTSQDIWVGYKLVPQGFPLNDLEFFEKYIEDGKGMFEHDQYEYHLVNIPNYFDIEEHIEQTIKEAVKGDFSDLGEIYFRQAGKILKDEVQMNEYETYLFVRFTTVVQVADPLEYLDLLKDIGKRLMYKMTAQHMPVTSVPIAYDRMEKQLFHDLSNYKEIERLTPQMIGRIFYYLFHRADSRIPERELSPIEMTEGVISNENGYLVVEQIDKKHYSIFVSLIELPMAMFGSAFVQNLQDSLSFPIETHARLSFNHEKADLRKIGKMANRIYEQDKEQGQIDGILDEDDVLAFGTERLQDLKRKLKDKDTRLCQLSLTFVLSATSKEVVEQRMKDLEFALDGTDYKIYRSVADQLTLFNQCLIGSNRTFRSYDQIVTTGLVADLGFDLKKEIGNIIGIPLGRIITSKKYRSVKEALALSSKIIWYFPNLTKKYIEGAIHTNGNTLIIGPPGQGKSVLVKYIFLWLTFLGQKILYIDPKNETELFFSKALEKYGYIPEFLELYHRINFISLSEDDSCRGMLDPLLFLPREQAIQTAKSILELLGEVDKNPATSGQKKRTIQQAIVTVLDSMRRNHLTNVIKEIRKTDVELADLLDGHQVGLGKILLGNDQSQPIDFSSQINVLGTQGLQIPTQKEIDAGRLKPEQIAGMAIMEVIMKFTYVFSTNKEEDAAIIFDEAKGFEDTAQGQFLIDDSLRKGRANGTDIIAVTQAFMDYDREDKKELISYKFAFRPKQKEARKKVLGFFDMEANEANLEMINQLKAGTCLFQDHKGRNQPIAIDVLFDSWLLAISSTNNQDKETQAALAIEQHSK</sequence>
<dbReference type="PANTHER" id="PTHR30121">
    <property type="entry name" value="UNCHARACTERIZED PROTEIN YJGR-RELATED"/>
    <property type="match status" value="1"/>
</dbReference>
<dbReference type="InterPro" id="IPR027417">
    <property type="entry name" value="P-loop_NTPase"/>
</dbReference>
<evidence type="ECO:0000313" key="2">
    <source>
        <dbReference type="Proteomes" id="UP000289562"/>
    </source>
</evidence>
<dbReference type="CDD" id="cd01127">
    <property type="entry name" value="TrwB_TraG_TraD_VirD4"/>
    <property type="match status" value="1"/>
</dbReference>
<proteinExistence type="predicted"/>
<dbReference type="Pfam" id="PF12846">
    <property type="entry name" value="AAA_10"/>
    <property type="match status" value="1"/>
</dbReference>
<dbReference type="PIRSF" id="PIRSF015040">
    <property type="entry name" value="ATPase_SAG2001_prd"/>
    <property type="match status" value="1"/>
</dbReference>
<organism evidence="1 2">
    <name type="scientific">Enterococcus faecium</name>
    <name type="common">Streptococcus faecium</name>
    <dbReference type="NCBI Taxonomy" id="1352"/>
    <lineage>
        <taxon>Bacteria</taxon>
        <taxon>Bacillati</taxon>
        <taxon>Bacillota</taxon>
        <taxon>Bacilli</taxon>
        <taxon>Lactobacillales</taxon>
        <taxon>Enterococcaceae</taxon>
        <taxon>Enterococcus</taxon>
    </lineage>
</organism>
<protein>
    <submittedName>
        <fullName evidence="1">Type VI secretion protein</fullName>
    </submittedName>
</protein>
<comment type="caution">
    <text evidence="1">The sequence shown here is derived from an EMBL/GenBank/DDBJ whole genome shotgun (WGS) entry which is preliminary data.</text>
</comment>
<dbReference type="SUPFAM" id="SSF52540">
    <property type="entry name" value="P-loop containing nucleoside triphosphate hydrolases"/>
    <property type="match status" value="1"/>
</dbReference>
<dbReference type="InterPro" id="IPR016628">
    <property type="entry name" value="ATPase_SAG2001_prd"/>
</dbReference>
<dbReference type="AlphaFoldDB" id="A0AB37VT07"/>
<dbReference type="Gene3D" id="3.40.50.300">
    <property type="entry name" value="P-loop containing nucleotide triphosphate hydrolases"/>
    <property type="match status" value="2"/>
</dbReference>
<dbReference type="PANTHER" id="PTHR30121:SF6">
    <property type="entry name" value="SLR6007 PROTEIN"/>
    <property type="match status" value="1"/>
</dbReference>
<dbReference type="InterPro" id="IPR051162">
    <property type="entry name" value="T4SS_component"/>
</dbReference>
<name>A0AB37VT07_ENTFC</name>
<dbReference type="Proteomes" id="UP000289562">
    <property type="component" value="Unassembled WGS sequence"/>
</dbReference>